<proteinExistence type="predicted"/>
<feature type="non-terminal residue" evidence="1">
    <location>
        <position position="93"/>
    </location>
</feature>
<protein>
    <recommendedName>
        <fullName evidence="3">EF-hand domain-containing protein</fullName>
    </recommendedName>
</protein>
<dbReference type="AlphaFoldDB" id="A0A8I0H5R5"/>
<sequence length="93" mass="10069">AAIDAVDGTSAQRDALLAVMKDSTKQKYEIADSYGIEARTWVQLKEILPQFDEDGNGSYKGEEIENAIDALNGHSGIMLPGGDGPQQLTNEMR</sequence>
<accession>A0A8I0H5R5</accession>
<feature type="non-terminal residue" evidence="1">
    <location>
        <position position="1"/>
    </location>
</feature>
<evidence type="ECO:0000313" key="1">
    <source>
        <dbReference type="EMBL" id="MBD4336449.1"/>
    </source>
</evidence>
<organism evidence="1 2">
    <name type="scientific">Xanthomonas citri pv. citri</name>
    <dbReference type="NCBI Taxonomy" id="611301"/>
    <lineage>
        <taxon>Bacteria</taxon>
        <taxon>Pseudomonadati</taxon>
        <taxon>Pseudomonadota</taxon>
        <taxon>Gammaproteobacteria</taxon>
        <taxon>Lysobacterales</taxon>
        <taxon>Lysobacteraceae</taxon>
        <taxon>Xanthomonas</taxon>
    </lineage>
</organism>
<dbReference type="EMBL" id="JAABFR010000764">
    <property type="protein sequence ID" value="MBD4336449.1"/>
    <property type="molecule type" value="Genomic_DNA"/>
</dbReference>
<name>A0A8I0H5R5_XANCI</name>
<evidence type="ECO:0008006" key="3">
    <source>
        <dbReference type="Google" id="ProtNLM"/>
    </source>
</evidence>
<dbReference type="Proteomes" id="UP000653002">
    <property type="component" value="Unassembled WGS sequence"/>
</dbReference>
<reference evidence="1" key="1">
    <citation type="submission" date="2020-01" db="EMBL/GenBank/DDBJ databases">
        <authorList>
            <person name="Richard D."/>
        </authorList>
    </citation>
    <scope>NUCLEOTIDE SEQUENCE</scope>
    <source>
        <strain evidence="1">JP541</strain>
    </source>
</reference>
<gene>
    <name evidence="1" type="ORF">GUH15_10360</name>
</gene>
<evidence type="ECO:0000313" key="2">
    <source>
        <dbReference type="Proteomes" id="UP000653002"/>
    </source>
</evidence>
<comment type="caution">
    <text evidence="1">The sequence shown here is derived from an EMBL/GenBank/DDBJ whole genome shotgun (WGS) entry which is preliminary data.</text>
</comment>